<organism evidence="2 3">
    <name type="scientific">Arthrobacter halodurans</name>
    <dbReference type="NCBI Taxonomy" id="516699"/>
    <lineage>
        <taxon>Bacteria</taxon>
        <taxon>Bacillati</taxon>
        <taxon>Actinomycetota</taxon>
        <taxon>Actinomycetes</taxon>
        <taxon>Micrococcales</taxon>
        <taxon>Micrococcaceae</taxon>
        <taxon>Arthrobacter</taxon>
    </lineage>
</organism>
<evidence type="ECO:0000313" key="3">
    <source>
        <dbReference type="Proteomes" id="UP001575652"/>
    </source>
</evidence>
<dbReference type="EMBL" id="JBHDLJ010000018">
    <property type="protein sequence ID" value="MFB0836155.1"/>
    <property type="molecule type" value="Genomic_DNA"/>
</dbReference>
<name>A0ABV4UTW9_9MICC</name>
<evidence type="ECO:0000313" key="2">
    <source>
        <dbReference type="EMBL" id="MFB0836155.1"/>
    </source>
</evidence>
<evidence type="ECO:0000256" key="1">
    <source>
        <dbReference type="SAM" id="MobiDB-lite"/>
    </source>
</evidence>
<gene>
    <name evidence="2" type="ORF">ACETWP_16315</name>
</gene>
<dbReference type="Proteomes" id="UP001575652">
    <property type="component" value="Unassembled WGS sequence"/>
</dbReference>
<comment type="caution">
    <text evidence="2">The sequence shown here is derived from an EMBL/GenBank/DDBJ whole genome shotgun (WGS) entry which is preliminary data.</text>
</comment>
<dbReference type="RefSeq" id="WP_373973330.1">
    <property type="nucleotide sequence ID" value="NZ_JBHDLJ010000018.1"/>
</dbReference>
<keyword evidence="3" id="KW-1185">Reference proteome</keyword>
<sequence length="64" mass="7227">MLAKTAMPDYPTLMELRQAGWSLEEIAATYCVTSVAVWKALQAGHLHRGNQRKPPAPDRHIQDR</sequence>
<feature type="compositionally biased region" description="Basic and acidic residues" evidence="1">
    <location>
        <begin position="55"/>
        <end position="64"/>
    </location>
</feature>
<feature type="region of interest" description="Disordered" evidence="1">
    <location>
        <begin position="44"/>
        <end position="64"/>
    </location>
</feature>
<accession>A0ABV4UTW9</accession>
<protein>
    <submittedName>
        <fullName evidence="2">Uncharacterized protein</fullName>
    </submittedName>
</protein>
<proteinExistence type="predicted"/>
<reference evidence="2 3" key="1">
    <citation type="submission" date="2024-09" db="EMBL/GenBank/DDBJ databases">
        <authorList>
            <person name="Salinas-Garcia M.A."/>
            <person name="Prieme A."/>
        </authorList>
    </citation>
    <scope>NUCLEOTIDE SEQUENCE [LARGE SCALE GENOMIC DNA]</scope>
    <source>
        <strain evidence="2 3">DSM 21081</strain>
    </source>
</reference>